<sequence length="1152" mass="127756">MYKIYAALKCRRNFSIPSKFILTMKLTFVLLTAVFLQVGASTRAQNISINKQNTSLKEVFQLIEKQTSFTVVYDSKIIKATKPFSLTVKDVSIETLLNRCLRDLDLDYIISMNTIVVRRKLNAPVPIMITRVTGKVTDSKGSPIPGVSIRIKGSNKGTSTDMDGKYTIDAPEPTSILVFTSIGYNVKELLVGSQKVIDVILMEEVKSLDDLVVIGYGTVNKKDLTGSVSSIKADEISKSKVTSFQEAIQGKMAGIQITSSSGEPGAAMNISIRGANTIYGSTSPLFVIDGVPYDANANEVGTASIGNKTSANPLSSLNPNDIESVDVLKDASSTAIYGSRGANGVVIITTKTGKLGAPKIDYDGYMSFSNATKKLGVLSPDEYLDYRRIVSPNTILFYKDTNKDGLYNELDEPVDLSELEKHDWQDETLQTGVSQNHNVSFSVKKDNTSYAGGIGYLDQGAIVRNNDFKRYSARLKVDQDFNTKLKIGLNISLSQTGQDGASQSGGGDGLFNGIVQNLVISKPIEFYDPLWDRAGAYISPLTMIDDAYKSAATVQNNISGYLNYKFIPGLTLNISGGGILTNSKTKEFYGKKTSWGVGDNGLGIIQDQKAASIFNTNQLTYEKWFNKNHYLNAMIATEISQYTYEYFSVQKSNFSDESTGIDDIAKGTIAKGSASYKDVNRRLSYFGRVNYTLLTKHLFTGTFRADGSDKFGKGKRFGYFPSFAYGWLISEEPFLKNSKQISNLKLRLSYGETGNERIESYRYLARLENAFYNGELGQAPASSANPDLKWETTIQYNAGIDLGLFNNRIELTLDIYSKQTKNMLLPVYVPGRTGYNQQWQNVGRVDNKGIEFQINTKNIKSKDFNWETSFNISSNRNEVKDIGNIGYIPVTMGGGWITNVGRVTVGQPIGTAYGYVFDGVYQISDFTWDNDSDPMIPHDKRFYVPKSGVVQVTGVNVRPGSSKFKDLNGDGIVDLDNDRTTISRSTPKFFGGLNNTIRYKNFDVNIFLEGAYGNQIFNESKYRLEGGVSSTWMNINKDFFYNRWTTERPSNTYGDFGDLNKTATLTSSYFVEDASYLRLKNVSIGYRFSDDLMKKIGVGSARIYVNGSNLHTWTKYTGYDPEIQSENALLAGFDRISYPRARVYTIGLNVGF</sequence>
<dbReference type="InterPro" id="IPR036942">
    <property type="entry name" value="Beta-barrel_TonB_sf"/>
</dbReference>
<evidence type="ECO:0000256" key="7">
    <source>
        <dbReference type="ARBA" id="ARBA00023077"/>
    </source>
</evidence>
<dbReference type="GO" id="GO:0009279">
    <property type="term" value="C:cell outer membrane"/>
    <property type="evidence" value="ECO:0007669"/>
    <property type="project" value="UniProtKB-SubCell"/>
</dbReference>
<keyword evidence="2 10" id="KW-0813">Transport</keyword>
<dbReference type="InterPro" id="IPR039426">
    <property type="entry name" value="TonB-dep_rcpt-like"/>
</dbReference>
<evidence type="ECO:0000313" key="13">
    <source>
        <dbReference type="EMBL" id="SMC52503.1"/>
    </source>
</evidence>
<evidence type="ECO:0000259" key="12">
    <source>
        <dbReference type="SMART" id="SM00965"/>
    </source>
</evidence>
<evidence type="ECO:0000256" key="1">
    <source>
        <dbReference type="ARBA" id="ARBA00004571"/>
    </source>
</evidence>
<dbReference type="InterPro" id="IPR012910">
    <property type="entry name" value="Plug_dom"/>
</dbReference>
<keyword evidence="8 10" id="KW-0472">Membrane</keyword>
<dbReference type="GO" id="GO:0006826">
    <property type="term" value="P:iron ion transport"/>
    <property type="evidence" value="ECO:0007669"/>
    <property type="project" value="UniProtKB-KW"/>
</dbReference>
<dbReference type="RefSeq" id="WP_084237296.1">
    <property type="nucleotide sequence ID" value="NZ_FWXT01000001.1"/>
</dbReference>
<keyword evidence="9 10" id="KW-0998">Cell outer membrane</keyword>
<keyword evidence="4" id="KW-0406">Ion transport</keyword>
<dbReference type="SMART" id="SM00965">
    <property type="entry name" value="STN"/>
    <property type="match status" value="1"/>
</dbReference>
<evidence type="ECO:0000256" key="8">
    <source>
        <dbReference type="ARBA" id="ARBA00023136"/>
    </source>
</evidence>
<keyword evidence="14" id="KW-1185">Reference proteome</keyword>
<dbReference type="OrthoDB" id="9768177at2"/>
<comment type="subcellular location">
    <subcellularLocation>
        <location evidence="1 10">Cell outer membrane</location>
        <topology evidence="1 10">Multi-pass membrane protein</topology>
    </subcellularLocation>
</comment>
<dbReference type="InterPro" id="IPR008969">
    <property type="entry name" value="CarboxyPept-like_regulatory"/>
</dbReference>
<evidence type="ECO:0000313" key="14">
    <source>
        <dbReference type="Proteomes" id="UP000192756"/>
    </source>
</evidence>
<evidence type="ECO:0000256" key="3">
    <source>
        <dbReference type="ARBA" id="ARBA00022452"/>
    </source>
</evidence>
<keyword evidence="7 11" id="KW-0798">TonB box</keyword>
<evidence type="ECO:0000256" key="5">
    <source>
        <dbReference type="ARBA" id="ARBA00022692"/>
    </source>
</evidence>
<dbReference type="AlphaFoldDB" id="A0A1W1ZVV7"/>
<dbReference type="EMBL" id="FWXT01000001">
    <property type="protein sequence ID" value="SMC52503.1"/>
    <property type="molecule type" value="Genomic_DNA"/>
</dbReference>
<dbReference type="Proteomes" id="UP000192756">
    <property type="component" value="Unassembled WGS sequence"/>
</dbReference>
<protein>
    <submittedName>
        <fullName evidence="13">TonB-linked outer membrane protein, SusC/RagA family</fullName>
    </submittedName>
</protein>
<dbReference type="Pfam" id="PF13715">
    <property type="entry name" value="CarbopepD_reg_2"/>
    <property type="match status" value="1"/>
</dbReference>
<evidence type="ECO:0000256" key="6">
    <source>
        <dbReference type="ARBA" id="ARBA00023004"/>
    </source>
</evidence>
<dbReference type="InterPro" id="IPR023996">
    <property type="entry name" value="TonB-dep_OMP_SusC/RagA"/>
</dbReference>
<evidence type="ECO:0000256" key="9">
    <source>
        <dbReference type="ARBA" id="ARBA00023237"/>
    </source>
</evidence>
<reference evidence="14" key="1">
    <citation type="submission" date="2017-04" db="EMBL/GenBank/DDBJ databases">
        <authorList>
            <person name="Varghese N."/>
            <person name="Submissions S."/>
        </authorList>
    </citation>
    <scope>NUCLEOTIDE SEQUENCE [LARGE SCALE GENOMIC DNA]</scope>
    <source>
        <strain evidence="14">DSM 12126</strain>
    </source>
</reference>
<feature type="domain" description="Secretin/TonB short N-terminal" evidence="12">
    <location>
        <begin position="69"/>
        <end position="120"/>
    </location>
</feature>
<dbReference type="Gene3D" id="2.60.40.1120">
    <property type="entry name" value="Carboxypeptidase-like, regulatory domain"/>
    <property type="match status" value="1"/>
</dbReference>
<dbReference type="PROSITE" id="PS52016">
    <property type="entry name" value="TONB_DEPENDENT_REC_3"/>
    <property type="match status" value="1"/>
</dbReference>
<dbReference type="Pfam" id="PF00593">
    <property type="entry name" value="TonB_dep_Rec_b-barrel"/>
    <property type="match status" value="1"/>
</dbReference>
<dbReference type="InterPro" id="IPR000531">
    <property type="entry name" value="Beta-barrel_TonB"/>
</dbReference>
<dbReference type="InterPro" id="IPR011662">
    <property type="entry name" value="Secretin/TonB_short_N"/>
</dbReference>
<evidence type="ECO:0000256" key="4">
    <source>
        <dbReference type="ARBA" id="ARBA00022496"/>
    </source>
</evidence>
<evidence type="ECO:0000256" key="11">
    <source>
        <dbReference type="RuleBase" id="RU003357"/>
    </source>
</evidence>
<dbReference type="STRING" id="151894.SAMN04488524_1016"/>
<gene>
    <name evidence="13" type="ORF">SAMN04488524_1016</name>
</gene>
<evidence type="ECO:0000256" key="2">
    <source>
        <dbReference type="ARBA" id="ARBA00022448"/>
    </source>
</evidence>
<dbReference type="FunFam" id="2.170.130.10:FF:000008">
    <property type="entry name" value="SusC/RagA family TonB-linked outer membrane protein"/>
    <property type="match status" value="1"/>
</dbReference>
<name>A0A1W1ZVV7_9SPHI</name>
<dbReference type="SUPFAM" id="SSF56935">
    <property type="entry name" value="Porins"/>
    <property type="match status" value="1"/>
</dbReference>
<dbReference type="InterPro" id="IPR037066">
    <property type="entry name" value="Plug_dom_sf"/>
</dbReference>
<dbReference type="Gene3D" id="2.40.170.20">
    <property type="entry name" value="TonB-dependent receptor, beta-barrel domain"/>
    <property type="match status" value="1"/>
</dbReference>
<keyword evidence="3 10" id="KW-1134">Transmembrane beta strand</keyword>
<organism evidence="13 14">
    <name type="scientific">Pedobacter africanus</name>
    <dbReference type="NCBI Taxonomy" id="151894"/>
    <lineage>
        <taxon>Bacteria</taxon>
        <taxon>Pseudomonadati</taxon>
        <taxon>Bacteroidota</taxon>
        <taxon>Sphingobacteriia</taxon>
        <taxon>Sphingobacteriales</taxon>
        <taxon>Sphingobacteriaceae</taxon>
        <taxon>Pedobacter</taxon>
    </lineage>
</organism>
<comment type="similarity">
    <text evidence="10 11">Belongs to the TonB-dependent receptor family.</text>
</comment>
<dbReference type="InterPro" id="IPR023997">
    <property type="entry name" value="TonB-dep_OMP_SusC/RagA_CS"/>
</dbReference>
<dbReference type="Pfam" id="PF07715">
    <property type="entry name" value="Plug"/>
    <property type="match status" value="1"/>
</dbReference>
<dbReference type="SUPFAM" id="SSF49464">
    <property type="entry name" value="Carboxypeptidase regulatory domain-like"/>
    <property type="match status" value="1"/>
</dbReference>
<accession>A0A1W1ZVV7</accession>
<dbReference type="NCBIfam" id="TIGR04056">
    <property type="entry name" value="OMP_RagA_SusC"/>
    <property type="match status" value="1"/>
</dbReference>
<keyword evidence="5 10" id="KW-0812">Transmembrane</keyword>
<dbReference type="Gene3D" id="2.170.130.10">
    <property type="entry name" value="TonB-dependent receptor, plug domain"/>
    <property type="match status" value="1"/>
</dbReference>
<dbReference type="NCBIfam" id="TIGR04057">
    <property type="entry name" value="SusC_RagA_signa"/>
    <property type="match status" value="1"/>
</dbReference>
<keyword evidence="6" id="KW-0408">Iron</keyword>
<keyword evidence="4" id="KW-0410">Iron transport</keyword>
<proteinExistence type="inferred from homology"/>
<evidence type="ECO:0000256" key="10">
    <source>
        <dbReference type="PROSITE-ProRule" id="PRU01360"/>
    </source>
</evidence>